<reference evidence="3" key="1">
    <citation type="journal article" date="2019" name="Int. J. Syst. Evol. Microbiol.">
        <title>The Global Catalogue of Microorganisms (GCM) 10K type strain sequencing project: providing services to taxonomists for standard genome sequencing and annotation.</title>
        <authorList>
            <consortium name="The Broad Institute Genomics Platform"/>
            <consortium name="The Broad Institute Genome Sequencing Center for Infectious Disease"/>
            <person name="Wu L."/>
            <person name="Ma J."/>
        </authorList>
    </citation>
    <scope>NUCLEOTIDE SEQUENCE [LARGE SCALE GENOMIC DNA]</scope>
    <source>
        <strain evidence="3">JCM 31037</strain>
    </source>
</reference>
<evidence type="ECO:0000313" key="3">
    <source>
        <dbReference type="Proteomes" id="UP001597260"/>
    </source>
</evidence>
<dbReference type="PROSITE" id="PS51257">
    <property type="entry name" value="PROKAR_LIPOPROTEIN"/>
    <property type="match status" value="1"/>
</dbReference>
<feature type="signal peptide" evidence="1">
    <location>
        <begin position="1"/>
        <end position="24"/>
    </location>
</feature>
<dbReference type="Gene3D" id="3.40.390.10">
    <property type="entry name" value="Collagenase (Catalytic Domain)"/>
    <property type="match status" value="1"/>
</dbReference>
<dbReference type="Pfam" id="PF09471">
    <property type="entry name" value="Peptidase_M64"/>
    <property type="match status" value="1"/>
</dbReference>
<protein>
    <submittedName>
        <fullName evidence="2">M64 family metallopeptidase</fullName>
    </submittedName>
</protein>
<dbReference type="Proteomes" id="UP001597260">
    <property type="component" value="Unassembled WGS sequence"/>
</dbReference>
<gene>
    <name evidence="2" type="ORF">ACFQ4H_03465</name>
</gene>
<organism evidence="2 3">
    <name type="scientific">Micromonospora sonneratiae</name>
    <dbReference type="NCBI Taxonomy" id="1184706"/>
    <lineage>
        <taxon>Bacteria</taxon>
        <taxon>Bacillati</taxon>
        <taxon>Actinomycetota</taxon>
        <taxon>Actinomycetes</taxon>
        <taxon>Micromonosporales</taxon>
        <taxon>Micromonosporaceae</taxon>
        <taxon>Micromonospora</taxon>
    </lineage>
</organism>
<evidence type="ECO:0000313" key="2">
    <source>
        <dbReference type="EMBL" id="MFD1320143.1"/>
    </source>
</evidence>
<proteinExistence type="predicted"/>
<feature type="chain" id="PRO_5047422931" evidence="1">
    <location>
        <begin position="25"/>
        <end position="446"/>
    </location>
</feature>
<dbReference type="EMBL" id="JBHTMP010000003">
    <property type="protein sequence ID" value="MFD1320143.1"/>
    <property type="molecule type" value="Genomic_DNA"/>
</dbReference>
<accession>A0ABW3Y8L0</accession>
<dbReference type="InterPro" id="IPR019026">
    <property type="entry name" value="Peptidase_M64_IgA"/>
</dbReference>
<name>A0ABW3Y8L0_9ACTN</name>
<keyword evidence="3" id="KW-1185">Reference proteome</keyword>
<dbReference type="RefSeq" id="WP_377566832.1">
    <property type="nucleotide sequence ID" value="NZ_JBHTMP010000003.1"/>
</dbReference>
<evidence type="ECO:0000256" key="1">
    <source>
        <dbReference type="SAM" id="SignalP"/>
    </source>
</evidence>
<comment type="caution">
    <text evidence="2">The sequence shown here is derived from an EMBL/GenBank/DDBJ whole genome shotgun (WGS) entry which is preliminary data.</text>
</comment>
<dbReference type="InterPro" id="IPR024079">
    <property type="entry name" value="MetalloPept_cat_dom_sf"/>
</dbReference>
<sequence length="446" mass="49452">MRRLPLFVGTLLVTSCALAVPAHAQEPSGRKVEVFSEHGPAGYVEIPDRIGSRARTPATPTATVTPIEINGPSDKRIDLVYLGDGYTEAEQELYTSQVAYSWNILAQREPFLSYRKLFNVWQVNVVSDESGSDNDPTEGVLKDTALNSTYYCDGLDRLICLDVPVAESYAALAPDFDQIAVVINSPTYGGAGYIEDDLVTFSGGHSAGAEILPHELGHSLGDLADEYPYWAYPNDGSKYTGDEPPYANVSIHNAEHQVAQRTKWWYWLGEESPDGGVIGTFEGAYYHNLGIYRPSDDSLMRSLRKPFNLVGREEMTRKFYEMTGLVDSATPSSPPVRDRATLTVAPVPIPTVSTRWFINGHEITEWAGRTSVEVATKKPKPHRGQAEQPWCGRRDLQVRDSCTYTVQVFDSTDFVRNTTYQQDILTSTITWTIQNRHGNGRDGLAG</sequence>
<keyword evidence="1" id="KW-0732">Signal</keyword>